<dbReference type="PATRIC" id="fig|862908.3.peg.2701"/>
<accession>E1WY45</accession>
<dbReference type="RefSeq" id="WP_014245374.1">
    <property type="nucleotide sequence ID" value="NC_016620.1"/>
</dbReference>
<dbReference type="InterPro" id="IPR011250">
    <property type="entry name" value="OMP/PagP_B-barrel"/>
</dbReference>
<dbReference type="SUPFAM" id="SSF56925">
    <property type="entry name" value="OMPA-like"/>
    <property type="match status" value="1"/>
</dbReference>
<dbReference type="AlphaFoldDB" id="E1WY45"/>
<dbReference type="EMBL" id="FQ312005">
    <property type="protein sequence ID" value="CBW27600.1"/>
    <property type="molecule type" value="Genomic_DNA"/>
</dbReference>
<dbReference type="Proteomes" id="UP000008963">
    <property type="component" value="Chromosome"/>
</dbReference>
<organism evidence="1 2">
    <name type="scientific">Halobacteriovorax marinus (strain ATCC BAA-682 / DSM 15412 / SJ)</name>
    <name type="common">Bacteriovorax marinus</name>
    <dbReference type="NCBI Taxonomy" id="862908"/>
    <lineage>
        <taxon>Bacteria</taxon>
        <taxon>Pseudomonadati</taxon>
        <taxon>Bdellovibrionota</taxon>
        <taxon>Bacteriovoracia</taxon>
        <taxon>Bacteriovoracales</taxon>
        <taxon>Halobacteriovoraceae</taxon>
        <taxon>Halobacteriovorax</taxon>
    </lineage>
</organism>
<reference evidence="2" key="1">
    <citation type="journal article" date="2013" name="ISME J.">
        <title>A small predatory core genome in the divergent marine Bacteriovorax marinus SJ and the terrestrial Bdellovibrio bacteriovorus.</title>
        <authorList>
            <person name="Crossman L.C."/>
            <person name="Chen H."/>
            <person name="Cerdeno-Tarraga A.M."/>
            <person name="Brooks K."/>
            <person name="Quail M.A."/>
            <person name="Pineiro S.A."/>
            <person name="Hobley L."/>
            <person name="Sockett R.E."/>
            <person name="Bentley S.D."/>
            <person name="Parkhill J."/>
            <person name="Williams H.N."/>
            <person name="Stine O.C."/>
        </authorList>
    </citation>
    <scope>NUCLEOTIDE SEQUENCE [LARGE SCALE GENOMIC DNA]</scope>
    <source>
        <strain evidence="2">ATCC BAA-682 / DSM 15412 / SJ</strain>
    </source>
</reference>
<protein>
    <submittedName>
        <fullName evidence="1">Exported protein</fullName>
    </submittedName>
</protein>
<name>E1WY45_HALMS</name>
<dbReference type="HOGENOM" id="CLU_1193477_0_0_7"/>
<keyword evidence="2" id="KW-1185">Reference proteome</keyword>
<proteinExistence type="predicted"/>
<evidence type="ECO:0000313" key="2">
    <source>
        <dbReference type="Proteomes" id="UP000008963"/>
    </source>
</evidence>
<dbReference type="KEGG" id="bmx:BMS_2825"/>
<dbReference type="OrthoDB" id="9978221at2"/>
<sequence length="232" mass="26083">MKYLSLTLLLFSLPSWAGGYLELSGGVLHKQLKGDSKSYKSSQSFLTEASLGHQWVNWDFSLDTMYSIGRQKDFNFSYLQSANGDDYNWHSVSVGPTLKYHIYSESGTWSWAPFAGVFYNHTSADNSAKFTDLTTGKTEDNSHESWGYGGKLGVQFKQYTQSSSWVESISYKVFGSYTKYRKTEGDYLKNNRILEFKGDTPDKLHDYSVGVSVGFAIGDKLFSKAKNAVGLK</sequence>
<gene>
    <name evidence="1" type="ordered locus">BMS_2825</name>
</gene>
<evidence type="ECO:0000313" key="1">
    <source>
        <dbReference type="EMBL" id="CBW27600.1"/>
    </source>
</evidence>